<accession>A0A8S5RNF3</accession>
<organism evidence="1">
    <name type="scientific">virus sp. ctBS918</name>
    <dbReference type="NCBI Taxonomy" id="2825807"/>
    <lineage>
        <taxon>Viruses</taxon>
    </lineage>
</organism>
<proteinExistence type="predicted"/>
<reference evidence="1" key="1">
    <citation type="journal article" date="2021" name="Proc. Natl. Acad. Sci. U.S.A.">
        <title>A Catalog of Tens of Thousands of Viruses from Human Metagenomes Reveals Hidden Associations with Chronic Diseases.</title>
        <authorList>
            <person name="Tisza M.J."/>
            <person name="Buck C.B."/>
        </authorList>
    </citation>
    <scope>NUCLEOTIDE SEQUENCE</scope>
    <source>
        <strain evidence="1">CtBS918</strain>
    </source>
</reference>
<protein>
    <submittedName>
        <fullName evidence="1">Uncharacterized protein</fullName>
    </submittedName>
</protein>
<name>A0A8S5RNF3_9VIRU</name>
<sequence>MHIPTIEENYEYRMKNLIKKFVYDYELRDYKLRDVNNPEELQELLWSDYAKEFAHAVLQDMTDFAGDELFEIGE</sequence>
<evidence type="ECO:0000313" key="1">
    <source>
        <dbReference type="EMBL" id="DAE32880.1"/>
    </source>
</evidence>
<dbReference type="EMBL" id="BK059130">
    <property type="protein sequence ID" value="DAE32880.1"/>
    <property type="molecule type" value="Genomic_DNA"/>
</dbReference>